<sequence length="301" mass="31531">MGNINSCWAEPPAAETSSSCITKTATAAHNFTVTNYSLLKGMGMGKFVSSRPFSVGGYSWQIRFCPDGADQEHAGYAAAFLCRCDGAAATTGVQTKYTLSLRHTDGKVHGCSGRLAHVVSTSAGPPPSTVGHGCTRCTWDAVCVAADRLRLHGLHRRFFFAVIARDITDNVANDSDLRHVVHAMARVALPSVAAPPHWSTLLANDAPSEARTSLVVSRRCTDSRPAATLVPRAVVSPHAVTFAVPRASTSEATSASPLLRGLPPSAHGLRHAAGSSSPTSSTAFVLPPQVAAGLANHSRSR</sequence>
<dbReference type="InterPro" id="IPR002083">
    <property type="entry name" value="MATH/TRAF_dom"/>
</dbReference>
<evidence type="ECO:0000313" key="3">
    <source>
        <dbReference type="EMBL" id="KAK1697048.1"/>
    </source>
</evidence>
<evidence type="ECO:0000313" key="4">
    <source>
        <dbReference type="Proteomes" id="UP001231189"/>
    </source>
</evidence>
<dbReference type="EMBL" id="JAUUTY010000001">
    <property type="protein sequence ID" value="KAK1697048.1"/>
    <property type="molecule type" value="Genomic_DNA"/>
</dbReference>
<dbReference type="SUPFAM" id="SSF49599">
    <property type="entry name" value="TRAF domain-like"/>
    <property type="match status" value="1"/>
</dbReference>
<evidence type="ECO:0000259" key="2">
    <source>
        <dbReference type="PROSITE" id="PS50144"/>
    </source>
</evidence>
<feature type="region of interest" description="Disordered" evidence="1">
    <location>
        <begin position="253"/>
        <end position="284"/>
    </location>
</feature>
<dbReference type="Gene3D" id="2.60.210.10">
    <property type="entry name" value="Apoptosis, Tumor Necrosis Factor Receptor Associated Protein 2, Chain A"/>
    <property type="match status" value="1"/>
</dbReference>
<dbReference type="PROSITE" id="PS50144">
    <property type="entry name" value="MATH"/>
    <property type="match status" value="1"/>
</dbReference>
<evidence type="ECO:0000256" key="1">
    <source>
        <dbReference type="SAM" id="MobiDB-lite"/>
    </source>
</evidence>
<dbReference type="InterPro" id="IPR008974">
    <property type="entry name" value="TRAF-like"/>
</dbReference>
<dbReference type="GO" id="GO:0016567">
    <property type="term" value="P:protein ubiquitination"/>
    <property type="evidence" value="ECO:0007669"/>
    <property type="project" value="InterPro"/>
</dbReference>
<dbReference type="AlphaFoldDB" id="A0AAD8U3K9"/>
<feature type="domain" description="MATH" evidence="2">
    <location>
        <begin position="26"/>
        <end position="81"/>
    </location>
</feature>
<dbReference type="CDD" id="cd00121">
    <property type="entry name" value="MATH"/>
    <property type="match status" value="1"/>
</dbReference>
<name>A0AAD8U3K9_LOLMU</name>
<accession>A0AAD8U3K9</accession>
<proteinExistence type="predicted"/>
<keyword evidence="4" id="KW-1185">Reference proteome</keyword>
<protein>
    <recommendedName>
        <fullName evidence="2">MATH domain-containing protein</fullName>
    </recommendedName>
</protein>
<gene>
    <name evidence="3" type="ORF">QYE76_013745</name>
</gene>
<dbReference type="Proteomes" id="UP001231189">
    <property type="component" value="Unassembled WGS sequence"/>
</dbReference>
<dbReference type="PANTHER" id="PTHR26379">
    <property type="entry name" value="BTB/POZ AND MATH DOMAIN-CONTAINING PROTEIN 1"/>
    <property type="match status" value="1"/>
</dbReference>
<comment type="caution">
    <text evidence="3">The sequence shown here is derived from an EMBL/GenBank/DDBJ whole genome shotgun (WGS) entry which is preliminary data.</text>
</comment>
<dbReference type="InterPro" id="IPR045005">
    <property type="entry name" value="BPM1-6"/>
</dbReference>
<reference evidence="3" key="1">
    <citation type="submission" date="2023-07" db="EMBL/GenBank/DDBJ databases">
        <title>A chromosome-level genome assembly of Lolium multiflorum.</title>
        <authorList>
            <person name="Chen Y."/>
            <person name="Copetti D."/>
            <person name="Kolliker R."/>
            <person name="Studer B."/>
        </authorList>
    </citation>
    <scope>NUCLEOTIDE SEQUENCE</scope>
    <source>
        <strain evidence="3">02402/16</strain>
        <tissue evidence="3">Leaf</tissue>
    </source>
</reference>
<organism evidence="3 4">
    <name type="scientific">Lolium multiflorum</name>
    <name type="common">Italian ryegrass</name>
    <name type="synonym">Lolium perenne subsp. multiflorum</name>
    <dbReference type="NCBI Taxonomy" id="4521"/>
    <lineage>
        <taxon>Eukaryota</taxon>
        <taxon>Viridiplantae</taxon>
        <taxon>Streptophyta</taxon>
        <taxon>Embryophyta</taxon>
        <taxon>Tracheophyta</taxon>
        <taxon>Spermatophyta</taxon>
        <taxon>Magnoliopsida</taxon>
        <taxon>Liliopsida</taxon>
        <taxon>Poales</taxon>
        <taxon>Poaceae</taxon>
        <taxon>BOP clade</taxon>
        <taxon>Pooideae</taxon>
        <taxon>Poodae</taxon>
        <taxon>Poeae</taxon>
        <taxon>Poeae Chloroplast Group 2 (Poeae type)</taxon>
        <taxon>Loliodinae</taxon>
        <taxon>Loliinae</taxon>
        <taxon>Lolium</taxon>
    </lineage>
</organism>
<dbReference type="Pfam" id="PF22486">
    <property type="entry name" value="MATH_2"/>
    <property type="match status" value="1"/>
</dbReference>
<dbReference type="SMART" id="SM00061">
    <property type="entry name" value="MATH"/>
    <property type="match status" value="1"/>
</dbReference>
<dbReference type="PANTHER" id="PTHR26379:SF187">
    <property type="entry name" value="OS07G0655300 PROTEIN"/>
    <property type="match status" value="1"/>
</dbReference>